<feature type="region of interest" description="Disordered" evidence="5">
    <location>
        <begin position="378"/>
        <end position="721"/>
    </location>
</feature>
<feature type="domain" description="Ig-like" evidence="7">
    <location>
        <begin position="141"/>
        <end position="202"/>
    </location>
</feature>
<feature type="compositionally biased region" description="Basic and acidic residues" evidence="5">
    <location>
        <begin position="344"/>
        <end position="356"/>
    </location>
</feature>
<dbReference type="GO" id="GO:0016020">
    <property type="term" value="C:membrane"/>
    <property type="evidence" value="ECO:0007669"/>
    <property type="project" value="UniProtKB-SubCell"/>
</dbReference>
<feature type="compositionally biased region" description="Polar residues" evidence="5">
    <location>
        <begin position="424"/>
        <end position="441"/>
    </location>
</feature>
<dbReference type="PANTHER" id="PTHR12080">
    <property type="entry name" value="SIGNALING LYMPHOCYTIC ACTIVATION MOLECULE"/>
    <property type="match status" value="1"/>
</dbReference>
<evidence type="ECO:0000256" key="5">
    <source>
        <dbReference type="SAM" id="MobiDB-lite"/>
    </source>
</evidence>
<dbReference type="PROSITE" id="PS50835">
    <property type="entry name" value="IG_LIKE"/>
    <property type="match status" value="1"/>
</dbReference>
<dbReference type="InterPro" id="IPR007110">
    <property type="entry name" value="Ig-like_dom"/>
</dbReference>
<dbReference type="KEGG" id="stru:115196275"/>
<name>A0A674ALJ2_SALTR</name>
<feature type="region of interest" description="Disordered" evidence="5">
    <location>
        <begin position="339"/>
        <end position="362"/>
    </location>
</feature>
<dbReference type="InterPro" id="IPR015631">
    <property type="entry name" value="CD2/SLAM_rcpt"/>
</dbReference>
<feature type="transmembrane region" description="Helical" evidence="6">
    <location>
        <begin position="223"/>
        <end position="246"/>
    </location>
</feature>
<dbReference type="OrthoDB" id="8918158at2759"/>
<organism evidence="8 9">
    <name type="scientific">Salmo trutta</name>
    <name type="common">Brown trout</name>
    <dbReference type="NCBI Taxonomy" id="8032"/>
    <lineage>
        <taxon>Eukaryota</taxon>
        <taxon>Metazoa</taxon>
        <taxon>Chordata</taxon>
        <taxon>Craniata</taxon>
        <taxon>Vertebrata</taxon>
        <taxon>Euteleostomi</taxon>
        <taxon>Actinopterygii</taxon>
        <taxon>Neopterygii</taxon>
        <taxon>Teleostei</taxon>
        <taxon>Protacanthopterygii</taxon>
        <taxon>Salmoniformes</taxon>
        <taxon>Salmonidae</taxon>
        <taxon>Salmoninae</taxon>
        <taxon>Salmo</taxon>
    </lineage>
</organism>
<evidence type="ECO:0000256" key="2">
    <source>
        <dbReference type="ARBA" id="ARBA00022729"/>
    </source>
</evidence>
<feature type="compositionally biased region" description="Polar residues" evidence="5">
    <location>
        <begin position="707"/>
        <end position="721"/>
    </location>
</feature>
<evidence type="ECO:0000313" key="8">
    <source>
        <dbReference type="Ensembl" id="ENSSTUP00000060279.1"/>
    </source>
</evidence>
<dbReference type="Gene3D" id="2.60.40.10">
    <property type="entry name" value="Immunoglobulins"/>
    <property type="match status" value="2"/>
</dbReference>
<gene>
    <name evidence="8" type="primary">LOC115196275</name>
</gene>
<evidence type="ECO:0000256" key="1">
    <source>
        <dbReference type="ARBA" id="ARBA00004370"/>
    </source>
</evidence>
<evidence type="ECO:0000313" key="9">
    <source>
        <dbReference type="Proteomes" id="UP000472277"/>
    </source>
</evidence>
<keyword evidence="6" id="KW-1133">Transmembrane helix</keyword>
<dbReference type="InParanoid" id="A0A674ALJ2"/>
<protein>
    <submittedName>
        <fullName evidence="8">Uncharacterized LOC115196275</fullName>
    </submittedName>
</protein>
<comment type="subcellular location">
    <subcellularLocation>
        <location evidence="1">Membrane</location>
    </subcellularLocation>
</comment>
<dbReference type="GeneID" id="115196275"/>
<dbReference type="OMA" id="RTGNANH"/>
<evidence type="ECO:0000256" key="3">
    <source>
        <dbReference type="ARBA" id="ARBA00023136"/>
    </source>
</evidence>
<proteinExistence type="predicted"/>
<accession>A0A674ALJ2</accession>
<evidence type="ECO:0000256" key="4">
    <source>
        <dbReference type="ARBA" id="ARBA00023180"/>
    </source>
</evidence>
<keyword evidence="6" id="KW-0812">Transmembrane</keyword>
<keyword evidence="4" id="KW-0325">Glycoprotein</keyword>
<dbReference type="AlphaFoldDB" id="A0A674ALJ2"/>
<keyword evidence="2" id="KW-0732">Signal</keyword>
<keyword evidence="9" id="KW-1185">Reference proteome</keyword>
<feature type="compositionally biased region" description="Polar residues" evidence="5">
    <location>
        <begin position="397"/>
        <end position="416"/>
    </location>
</feature>
<reference evidence="8" key="2">
    <citation type="submission" date="2025-09" db="UniProtKB">
        <authorList>
            <consortium name="Ensembl"/>
        </authorList>
    </citation>
    <scope>IDENTIFICATION</scope>
</reference>
<reference evidence="8" key="1">
    <citation type="submission" date="2025-08" db="UniProtKB">
        <authorList>
            <consortium name="Ensembl"/>
        </authorList>
    </citation>
    <scope>IDENTIFICATION</scope>
</reference>
<feature type="compositionally biased region" description="Basic and acidic residues" evidence="5">
    <location>
        <begin position="386"/>
        <end position="396"/>
    </location>
</feature>
<dbReference type="Proteomes" id="UP000472277">
    <property type="component" value="Chromosome 6"/>
</dbReference>
<feature type="compositionally biased region" description="Polar residues" evidence="5">
    <location>
        <begin position="680"/>
        <end position="691"/>
    </location>
</feature>
<feature type="compositionally biased region" description="Low complexity" evidence="5">
    <location>
        <begin position="666"/>
        <end position="679"/>
    </location>
</feature>
<evidence type="ECO:0000259" key="7">
    <source>
        <dbReference type="PROSITE" id="PS50835"/>
    </source>
</evidence>
<dbReference type="GeneTree" id="ENSGT00990000204406"/>
<dbReference type="InterPro" id="IPR036179">
    <property type="entry name" value="Ig-like_dom_sf"/>
</dbReference>
<dbReference type="SUPFAM" id="SSF48726">
    <property type="entry name" value="Immunoglobulin"/>
    <property type="match status" value="1"/>
</dbReference>
<evidence type="ECO:0000256" key="6">
    <source>
        <dbReference type="SAM" id="Phobius"/>
    </source>
</evidence>
<dbReference type="RefSeq" id="XP_029612802.1">
    <property type="nucleotide sequence ID" value="XM_029756942.1"/>
</dbReference>
<feature type="compositionally biased region" description="Basic and acidic residues" evidence="5">
    <location>
        <begin position="484"/>
        <end position="567"/>
    </location>
</feature>
<dbReference type="CDD" id="cd00096">
    <property type="entry name" value="Ig"/>
    <property type="match status" value="1"/>
</dbReference>
<dbReference type="InterPro" id="IPR013783">
    <property type="entry name" value="Ig-like_fold"/>
</dbReference>
<feature type="compositionally biased region" description="Low complexity" evidence="5">
    <location>
        <begin position="627"/>
        <end position="645"/>
    </location>
</feature>
<dbReference type="Ensembl" id="ENSSTUT00000063488.1">
    <property type="protein sequence ID" value="ENSSTUP00000060279.1"/>
    <property type="gene ID" value="ENSSTUG00000026052.1"/>
</dbReference>
<keyword evidence="3 6" id="KW-0472">Membrane</keyword>
<sequence length="721" mass="78519">MADQGISTPSIIGLVIILCCIYGGQFVNAAGQSTTRYVITNGNVIINPGIRGGVLQEILWKHGGNKAVEWDNVRIQEFPDFKEKTSLNTTTGEITIRQLTQQLSGVYEAEGLIGGKIQTFQQRVEVIDPVSQPDVTCELNGTVATLRCSAEGPLVEYRWSWPDHQEEMWSQEQTGQHYITTSPESDSYTCEARNPVSEKTQTYNSNDCLAKTDSRDIEGHPEIYIYTGIAAGVLFLVAVVVVIWLIKKRSKGQANSVDQSRSVGSLGHTTADTFQSGHDIPVPLDLRRTGNANHLEEDREKAVAISQAEISEEENMLLLDEELTQNTSVKDRVNQINQNSEAVKTGEGEGEKKPLLDKAGSTDSDVVVSNIPFKLNNQNQVWESGKQQREEKEQNAESKQNMNVTLGSVTVDTGQTAPPKPPRSSLNYNSPYPQILETQQSRGHHGRGTDQSMAGYGTERDGEGDGEGDGQLMSQKTLDTGEESGGKEAATREEGERVEKEKVVEDNLVREEGEGQEETDRRGDGGEKKRQEREMENNEEEQMKGEGEERGKKGEETQKGEKGEEGKSPTSPEQTLPRKAPRPPLAPKPSSIRHGNQMGVEQRSVVKTMETQRSSGQVDRERGTPLRRPTSSVSDSTDTPDRSSPGLSAVPIVTAFSPKVGSGTLSNPGKSSSGAPSGPVDTSSDKTCTAIESSSDTLSTTEEDVPTETSKATASVPRENS</sequence>
<dbReference type="PANTHER" id="PTHR12080:SF134">
    <property type="entry name" value="CD48 ANTIGEN"/>
    <property type="match status" value="1"/>
</dbReference>